<reference evidence="3 5" key="3">
    <citation type="submission" date="2024-06" db="EMBL/GenBank/DDBJ databases">
        <title>Halorubrum miltondacostae sp. nov., a potential PHA producer isolated from an inland solar saltern in Rio Maior, Portugal.</title>
        <authorList>
            <person name="Albuquerque L."/>
            <person name="Viver T."/>
            <person name="Barroso C."/>
            <person name="Claudino R."/>
            <person name="Galvan M."/>
            <person name="Simoes G."/>
            <person name="Lobo Da Cunha A."/>
            <person name="Egas C."/>
        </authorList>
    </citation>
    <scope>NUCLEOTIDE SEQUENCE [LARGE SCALE GENOMIC DNA]</scope>
    <source>
        <strain evidence="3 5">DSM 18646</strain>
    </source>
</reference>
<accession>A0AAV3SSI2</accession>
<sequence length="73" mass="7698">MTDSETPTAGDDPAGGGGSADGDDAERDCPEQDDAERDGEAAERDEDTAHLDGVRDGAGCTEIWERLSESRKE</sequence>
<keyword evidence="5" id="KW-1185">Reference proteome</keyword>
<evidence type="ECO:0000313" key="3">
    <source>
        <dbReference type="EMBL" id="MEZ3168924.1"/>
    </source>
</evidence>
<dbReference type="Proteomes" id="UP001501425">
    <property type="component" value="Unassembled WGS sequence"/>
</dbReference>
<dbReference type="AlphaFoldDB" id="A0AAV3SSI2"/>
<dbReference type="EMBL" id="JBEDNW010000012">
    <property type="protein sequence ID" value="MEZ3168924.1"/>
    <property type="molecule type" value="Genomic_DNA"/>
</dbReference>
<proteinExistence type="predicted"/>
<name>A0AAV3SSI2_9EURY</name>
<feature type="compositionally biased region" description="Basic and acidic residues" evidence="1">
    <location>
        <begin position="38"/>
        <end position="55"/>
    </location>
</feature>
<dbReference type="Proteomes" id="UP001567571">
    <property type="component" value="Unassembled WGS sequence"/>
</dbReference>
<evidence type="ECO:0000256" key="1">
    <source>
        <dbReference type="SAM" id="MobiDB-lite"/>
    </source>
</evidence>
<evidence type="ECO:0000313" key="5">
    <source>
        <dbReference type="Proteomes" id="UP001567571"/>
    </source>
</evidence>
<dbReference type="EMBL" id="BAAADQ010000008">
    <property type="protein sequence ID" value="GAA0543010.1"/>
    <property type="molecule type" value="Genomic_DNA"/>
</dbReference>
<reference evidence="2" key="2">
    <citation type="submission" date="2023-12" db="EMBL/GenBank/DDBJ databases">
        <authorList>
            <person name="Sun Q."/>
            <person name="Inoue M."/>
        </authorList>
    </citation>
    <scope>NUCLEOTIDE SEQUENCE</scope>
    <source>
        <strain evidence="2">JCM 14265</strain>
    </source>
</reference>
<protein>
    <submittedName>
        <fullName evidence="2">Uncharacterized protein</fullName>
    </submittedName>
</protein>
<gene>
    <name evidence="3" type="ORF">ABNG02_16560</name>
    <name evidence="2" type="ORF">GCM10008994_17560</name>
</gene>
<organism evidence="2 4">
    <name type="scientific">Halorubrum ejinorense</name>
    <dbReference type="NCBI Taxonomy" id="425309"/>
    <lineage>
        <taxon>Archaea</taxon>
        <taxon>Methanobacteriati</taxon>
        <taxon>Methanobacteriota</taxon>
        <taxon>Stenosarchaea group</taxon>
        <taxon>Halobacteria</taxon>
        <taxon>Halobacteriales</taxon>
        <taxon>Haloferacaceae</taxon>
        <taxon>Halorubrum</taxon>
    </lineage>
</organism>
<feature type="region of interest" description="Disordered" evidence="1">
    <location>
        <begin position="1"/>
        <end position="59"/>
    </location>
</feature>
<feature type="compositionally biased region" description="Acidic residues" evidence="1">
    <location>
        <begin position="21"/>
        <end position="37"/>
    </location>
</feature>
<evidence type="ECO:0000313" key="4">
    <source>
        <dbReference type="Proteomes" id="UP001501425"/>
    </source>
</evidence>
<evidence type="ECO:0000313" key="2">
    <source>
        <dbReference type="EMBL" id="GAA0543010.1"/>
    </source>
</evidence>
<dbReference type="RefSeq" id="WP_343778345.1">
    <property type="nucleotide sequence ID" value="NZ_BAAADQ010000008.1"/>
</dbReference>
<reference evidence="2" key="1">
    <citation type="journal article" date="2014" name="Int. J. Syst. Evol. Microbiol.">
        <title>Complete genome sequence of Corynebacterium casei LMG S-19264T (=DSM 44701T), isolated from a smear-ripened cheese.</title>
        <authorList>
            <consortium name="US DOE Joint Genome Institute (JGI-PGF)"/>
            <person name="Walter F."/>
            <person name="Albersmeier A."/>
            <person name="Kalinowski J."/>
            <person name="Ruckert C."/>
        </authorList>
    </citation>
    <scope>NUCLEOTIDE SEQUENCE</scope>
    <source>
        <strain evidence="2">JCM 14265</strain>
    </source>
</reference>
<comment type="caution">
    <text evidence="2">The sequence shown here is derived from an EMBL/GenBank/DDBJ whole genome shotgun (WGS) entry which is preliminary data.</text>
</comment>